<comment type="caution">
    <text evidence="3">The sequence shown here is derived from an EMBL/GenBank/DDBJ whole genome shotgun (WGS) entry which is preliminary data.</text>
</comment>
<keyword evidence="1" id="KW-0472">Membrane</keyword>
<dbReference type="Proteomes" id="UP000549617">
    <property type="component" value="Unassembled WGS sequence"/>
</dbReference>
<dbReference type="AlphaFoldDB" id="A0A7W9EEE2"/>
<keyword evidence="1" id="KW-0812">Transmembrane</keyword>
<gene>
    <name evidence="3" type="ORF">FHS49_002103</name>
</gene>
<evidence type="ECO:0000313" key="3">
    <source>
        <dbReference type="EMBL" id="MBB5686087.1"/>
    </source>
</evidence>
<sequence>MAGAYALAELMCGIGAGRFFEAERAEPDAFIVVRPILLFGLILIIRRWNGAARWGGVVAALALALITEIILLSRLGGFDARSFAVQLASALLLAGLLDALVQAAGRLGRWAGMLLAAPLAAALIWAQPLAFIQTMAEPWLSPTPEKLAKLPPLVVVTGLPIVRGEGDIGALLSGTAAPAESWRWLERHFRTTPVDFVTPEALAGRGLLLLAQPRTLQPQELVAIDDWLRSGGRALVLADPALHWDSRYPLGDPRAPPPMSLLDPLMTRWGVRLDQGEPGPVIMDVVVAGRRWRVAMDAAGVFVATGEGCRAESDGRLARCTVGDGQVLLVADADLMADRLWVAAGADGAARVRRLADNGPVLGAWLDSLGGISRDRGAEAVRWFAPGVSWLTALALACIPALFALIAGLFMRFWPRSRAA</sequence>
<proteinExistence type="predicted"/>
<evidence type="ECO:0000256" key="1">
    <source>
        <dbReference type="SAM" id="Phobius"/>
    </source>
</evidence>
<evidence type="ECO:0000313" key="4">
    <source>
        <dbReference type="Proteomes" id="UP000549617"/>
    </source>
</evidence>
<dbReference type="EMBL" id="JACIJC010000003">
    <property type="protein sequence ID" value="MBB5686087.1"/>
    <property type="molecule type" value="Genomic_DNA"/>
</dbReference>
<organism evidence="3 4">
    <name type="scientific">Sphingobium boeckii</name>
    <dbReference type="NCBI Taxonomy" id="1082345"/>
    <lineage>
        <taxon>Bacteria</taxon>
        <taxon>Pseudomonadati</taxon>
        <taxon>Pseudomonadota</taxon>
        <taxon>Alphaproteobacteria</taxon>
        <taxon>Sphingomonadales</taxon>
        <taxon>Sphingomonadaceae</taxon>
        <taxon>Sphingobium</taxon>
    </lineage>
</organism>
<feature type="transmembrane region" description="Helical" evidence="1">
    <location>
        <begin position="390"/>
        <end position="414"/>
    </location>
</feature>
<feature type="domain" description="ABC-type uncharacterised transport system" evidence="2">
    <location>
        <begin position="190"/>
        <end position="276"/>
    </location>
</feature>
<evidence type="ECO:0000259" key="2">
    <source>
        <dbReference type="Pfam" id="PF09822"/>
    </source>
</evidence>
<dbReference type="Pfam" id="PF09822">
    <property type="entry name" value="ABC_transp_aux"/>
    <property type="match status" value="1"/>
</dbReference>
<dbReference type="InterPro" id="IPR019196">
    <property type="entry name" value="ABC_transp_unknown"/>
</dbReference>
<keyword evidence="4" id="KW-1185">Reference proteome</keyword>
<feature type="transmembrane region" description="Helical" evidence="1">
    <location>
        <begin position="83"/>
        <end position="101"/>
    </location>
</feature>
<protein>
    <recommendedName>
        <fullName evidence="2">ABC-type uncharacterized transport system domain-containing protein</fullName>
    </recommendedName>
</protein>
<accession>A0A7W9EEE2</accession>
<keyword evidence="1" id="KW-1133">Transmembrane helix</keyword>
<name>A0A7W9EEE2_9SPHN</name>
<feature type="transmembrane region" description="Helical" evidence="1">
    <location>
        <begin position="29"/>
        <end position="45"/>
    </location>
</feature>
<feature type="transmembrane region" description="Helical" evidence="1">
    <location>
        <begin position="113"/>
        <end position="132"/>
    </location>
</feature>
<dbReference type="RefSeq" id="WP_184018113.1">
    <property type="nucleotide sequence ID" value="NZ_JACIJC010000003.1"/>
</dbReference>
<feature type="transmembrane region" description="Helical" evidence="1">
    <location>
        <begin position="57"/>
        <end position="77"/>
    </location>
</feature>
<reference evidence="3 4" key="1">
    <citation type="submission" date="2020-08" db="EMBL/GenBank/DDBJ databases">
        <title>Genomic Encyclopedia of Type Strains, Phase IV (KMG-IV): sequencing the most valuable type-strain genomes for metagenomic binning, comparative biology and taxonomic classification.</title>
        <authorList>
            <person name="Goeker M."/>
        </authorList>
    </citation>
    <scope>NUCLEOTIDE SEQUENCE [LARGE SCALE GENOMIC DNA]</scope>
    <source>
        <strain evidence="3 4">DSM 25079</strain>
    </source>
</reference>